<dbReference type="EMBL" id="MABQ02000009">
    <property type="protein sequence ID" value="PCD26612.1"/>
    <property type="molecule type" value="Genomic_DNA"/>
</dbReference>
<comment type="caution">
    <text evidence="1">The sequence shown here is derived from an EMBL/GenBank/DDBJ whole genome shotgun (WGS) entry which is preliminary data.</text>
</comment>
<dbReference type="AlphaFoldDB" id="A0A2H3GR07"/>
<evidence type="ECO:0000313" key="1">
    <source>
        <dbReference type="EMBL" id="PCD26612.1"/>
    </source>
</evidence>
<dbReference type="Proteomes" id="UP000219602">
    <property type="component" value="Chromosome 11"/>
</dbReference>
<reference evidence="1 2" key="2">
    <citation type="journal article" date="2017" name="Sci. Rep.">
        <title>A mobile pathogenicity chromosome in Fusarium oxysporum for infection of multiple cucurbit species.</title>
        <authorList>
            <person name="van Dam P."/>
            <person name="Fokkens L."/>
            <person name="Ayukawa Y."/>
            <person name="van der Gragt M."/>
            <person name="Ter Horst A."/>
            <person name="Brankovics B."/>
            <person name="Houterman P.M."/>
            <person name="Arie T."/>
            <person name="Rep M."/>
        </authorList>
    </citation>
    <scope>NUCLEOTIDE SEQUENCE [LARGE SCALE GENOMIC DNA]</scope>
    <source>
        <strain evidence="1 2">Forc016</strain>
    </source>
</reference>
<reference evidence="1 2" key="1">
    <citation type="journal article" date="2016" name="Environ. Microbiol.">
        <title>Effector profiles distinguish formae speciales of Fusarium oxysporum.</title>
        <authorList>
            <person name="van Dam P."/>
            <person name="Fokkens L."/>
            <person name="Schmidt S.M."/>
            <person name="Linmans J.H."/>
            <person name="Kistler H.C."/>
            <person name="Ma L.J."/>
            <person name="Rep M."/>
        </authorList>
    </citation>
    <scope>NUCLEOTIDE SEQUENCE [LARGE SCALE GENOMIC DNA]</scope>
    <source>
        <strain evidence="1 2">Forc016</strain>
    </source>
</reference>
<proteinExistence type="predicted"/>
<sequence length="133" mass="14797">MGVLDEDGERQLSEPPATREESISLLTKAFTALSKGAGNPLGIVALRIHAEGRPKHHIQIRSEVEERSTMRSTWQCSNDTFFVAMQSLVAAKLQTQYLNLFHDADMKLFALAGDQLNLIVTGTVLISRMCWQP</sequence>
<organism evidence="1 2">
    <name type="scientific">Fusarium oxysporum f. sp. radicis-cucumerinum</name>
    <dbReference type="NCBI Taxonomy" id="327505"/>
    <lineage>
        <taxon>Eukaryota</taxon>
        <taxon>Fungi</taxon>
        <taxon>Dikarya</taxon>
        <taxon>Ascomycota</taxon>
        <taxon>Pezizomycotina</taxon>
        <taxon>Sordariomycetes</taxon>
        <taxon>Hypocreomycetidae</taxon>
        <taxon>Hypocreales</taxon>
        <taxon>Nectriaceae</taxon>
        <taxon>Fusarium</taxon>
        <taxon>Fusarium oxysporum species complex</taxon>
    </lineage>
</organism>
<accession>A0A2H3GR07</accession>
<evidence type="ECO:0000313" key="2">
    <source>
        <dbReference type="Proteomes" id="UP000219602"/>
    </source>
</evidence>
<name>A0A2H3GR07_FUSOX</name>
<gene>
    <name evidence="1" type="ORF">AU210_013034</name>
</gene>
<protein>
    <submittedName>
        <fullName evidence="1">Uncharacterized protein</fullName>
    </submittedName>
</protein>